<dbReference type="EMBL" id="LIIN01000132">
    <property type="protein sequence ID" value="KZX20128.1"/>
    <property type="molecule type" value="Genomic_DNA"/>
</dbReference>
<dbReference type="GO" id="GO:0002100">
    <property type="term" value="P:tRNA wobble adenosine to inosine editing"/>
    <property type="evidence" value="ECO:0007669"/>
    <property type="project" value="UniProtKB-UniRule"/>
</dbReference>
<keyword evidence="10" id="KW-1185">Reference proteome</keyword>
<dbReference type="InterPro" id="IPR016193">
    <property type="entry name" value="Cytidine_deaminase-like"/>
</dbReference>
<keyword evidence="5 8" id="KW-0378">Hydrolase</keyword>
<evidence type="ECO:0000313" key="10">
    <source>
        <dbReference type="Proteomes" id="UP000076717"/>
    </source>
</evidence>
<comment type="catalytic activity">
    <reaction evidence="7 8">
        <text>adenosine(34) in tRNA + H2O + H(+) = inosine(34) in tRNA + NH4(+)</text>
        <dbReference type="Rhea" id="RHEA:43168"/>
        <dbReference type="Rhea" id="RHEA-COMP:10373"/>
        <dbReference type="Rhea" id="RHEA-COMP:10374"/>
        <dbReference type="ChEBI" id="CHEBI:15377"/>
        <dbReference type="ChEBI" id="CHEBI:15378"/>
        <dbReference type="ChEBI" id="CHEBI:28938"/>
        <dbReference type="ChEBI" id="CHEBI:74411"/>
        <dbReference type="ChEBI" id="CHEBI:82852"/>
        <dbReference type="EC" id="3.5.4.33"/>
    </reaction>
</comment>
<feature type="active site" description="Proton donor" evidence="8">
    <location>
        <position position="64"/>
    </location>
</feature>
<dbReference type="EC" id="3.5.4.33" evidence="8"/>
<evidence type="ECO:0000256" key="8">
    <source>
        <dbReference type="HAMAP-Rule" id="MF_00972"/>
    </source>
</evidence>
<dbReference type="CDD" id="cd01285">
    <property type="entry name" value="nucleoside_deaminase"/>
    <property type="match status" value="1"/>
</dbReference>
<name>A0A162GMV8_9MICO</name>
<keyword evidence="6 8" id="KW-0862">Zinc</keyword>
<dbReference type="InterPro" id="IPR016192">
    <property type="entry name" value="APOBEC/CMP_deaminase_Zn-bd"/>
</dbReference>
<feature type="binding site" evidence="8">
    <location>
        <position position="92"/>
    </location>
    <ligand>
        <name>Zn(2+)</name>
        <dbReference type="ChEBI" id="CHEBI:29105"/>
        <note>catalytic</note>
    </ligand>
</feature>
<evidence type="ECO:0000313" key="9">
    <source>
        <dbReference type="EMBL" id="KZX20128.1"/>
    </source>
</evidence>
<dbReference type="InterPro" id="IPR028883">
    <property type="entry name" value="tRNA_aden_deaminase"/>
</dbReference>
<dbReference type="GO" id="GO:0052717">
    <property type="term" value="F:tRNA-specific adenosine-34 deaminase activity"/>
    <property type="evidence" value="ECO:0007669"/>
    <property type="project" value="UniProtKB-UniRule"/>
</dbReference>
<evidence type="ECO:0000256" key="4">
    <source>
        <dbReference type="ARBA" id="ARBA00022723"/>
    </source>
</evidence>
<feature type="binding site" evidence="8">
    <location>
        <position position="95"/>
    </location>
    <ligand>
        <name>Zn(2+)</name>
        <dbReference type="ChEBI" id="CHEBI:29105"/>
        <note>catalytic</note>
    </ligand>
</feature>
<feature type="binding site" evidence="8">
    <location>
        <position position="62"/>
    </location>
    <ligand>
        <name>Zn(2+)</name>
        <dbReference type="ChEBI" id="CHEBI:29105"/>
        <note>catalytic</note>
    </ligand>
</feature>
<comment type="subunit">
    <text evidence="2 8">Homodimer.</text>
</comment>
<evidence type="ECO:0000256" key="5">
    <source>
        <dbReference type="ARBA" id="ARBA00022801"/>
    </source>
</evidence>
<comment type="function">
    <text evidence="8">Catalyzes the deamination of adenosine to inosine at the wobble position 34 of tRNA(Arg2).</text>
</comment>
<dbReference type="PANTHER" id="PTHR11079">
    <property type="entry name" value="CYTOSINE DEAMINASE FAMILY MEMBER"/>
    <property type="match status" value="1"/>
</dbReference>
<proteinExistence type="inferred from homology"/>
<evidence type="ECO:0000256" key="3">
    <source>
        <dbReference type="ARBA" id="ARBA00022694"/>
    </source>
</evidence>
<dbReference type="GO" id="GO:0008270">
    <property type="term" value="F:zinc ion binding"/>
    <property type="evidence" value="ECO:0007669"/>
    <property type="project" value="UniProtKB-UniRule"/>
</dbReference>
<reference evidence="9 10" key="1">
    <citation type="submission" date="2015-08" db="EMBL/GenBank/DDBJ databases">
        <title>Draft Genome Sequence of Rathayibacter sp. Strain VKM Ac-2596 Isolated from Leaf Gall Induced by Plant-Parasitic Nematodes.</title>
        <authorList>
            <person name="Vasilenko O.V."/>
            <person name="Starodumova I.P."/>
            <person name="Tarlachkov S.V."/>
            <person name="Dorofeeva L.V."/>
            <person name="Evtushenko L.I."/>
        </authorList>
    </citation>
    <scope>NUCLEOTIDE SEQUENCE [LARGE SCALE GENOMIC DNA]</scope>
    <source>
        <strain evidence="9 10">VKM Ac-2596</strain>
    </source>
</reference>
<protein>
    <recommendedName>
        <fullName evidence="8">tRNA-specific adenosine deaminase</fullName>
        <ecNumber evidence="8">3.5.4.33</ecNumber>
    </recommendedName>
</protein>
<dbReference type="HAMAP" id="MF_00972">
    <property type="entry name" value="tRNA_aden_deaminase"/>
    <property type="match status" value="1"/>
</dbReference>
<dbReference type="PATRIC" id="fig|1671680.3.peg.2961"/>
<dbReference type="Pfam" id="PF00383">
    <property type="entry name" value="dCMP_cyt_deam_1"/>
    <property type="match status" value="1"/>
</dbReference>
<organism evidence="9 10">
    <name type="scientific">Rathayibacter tanaceti</name>
    <dbReference type="NCBI Taxonomy" id="1671680"/>
    <lineage>
        <taxon>Bacteria</taxon>
        <taxon>Bacillati</taxon>
        <taxon>Actinomycetota</taxon>
        <taxon>Actinomycetes</taxon>
        <taxon>Micrococcales</taxon>
        <taxon>Microbacteriaceae</taxon>
        <taxon>Rathayibacter</taxon>
    </lineage>
</organism>
<dbReference type="PROSITE" id="PS00903">
    <property type="entry name" value="CYT_DCMP_DEAMINASES_1"/>
    <property type="match status" value="1"/>
</dbReference>
<comment type="similarity">
    <text evidence="1">Belongs to the cytidine and deoxycytidylate deaminase family. ADAT2 subfamily.</text>
</comment>
<keyword evidence="3 8" id="KW-0819">tRNA processing</keyword>
<gene>
    <name evidence="8 9" type="primary">tadA</name>
    <name evidence="9" type="ORF">ACH61_02757</name>
</gene>
<dbReference type="Proteomes" id="UP000076717">
    <property type="component" value="Unassembled WGS sequence"/>
</dbReference>
<accession>A0A162GMV8</accession>
<dbReference type="SUPFAM" id="SSF53927">
    <property type="entry name" value="Cytidine deaminase-like"/>
    <property type="match status" value="1"/>
</dbReference>
<comment type="caution">
    <text evidence="9">The sequence shown here is derived from an EMBL/GenBank/DDBJ whole genome shotgun (WGS) entry which is preliminary data.</text>
</comment>
<sequence>MRDSDLRAPRGSEEWMGLALAEARRAAGWGDVPVGAVVVDADGTVLAHGRNERELRTDPTAHAEVVALRAAAAARGDWHLDGCTLIVTLEPCVLCAGAILAARVERVVFGAWDEKAGASGSVHDLLRDRRHNHLVEVYPGVRAEESSRLLLDFFAERR</sequence>
<evidence type="ECO:0000256" key="1">
    <source>
        <dbReference type="ARBA" id="ARBA00010669"/>
    </source>
</evidence>
<evidence type="ECO:0000256" key="2">
    <source>
        <dbReference type="ARBA" id="ARBA00011738"/>
    </source>
</evidence>
<evidence type="ECO:0000256" key="7">
    <source>
        <dbReference type="ARBA" id="ARBA00048045"/>
    </source>
</evidence>
<dbReference type="InterPro" id="IPR002125">
    <property type="entry name" value="CMP_dCMP_dom"/>
</dbReference>
<evidence type="ECO:0000256" key="6">
    <source>
        <dbReference type="ARBA" id="ARBA00022833"/>
    </source>
</evidence>
<dbReference type="RefSeq" id="WP_068212716.1">
    <property type="nucleotide sequence ID" value="NZ_CP047186.1"/>
</dbReference>
<keyword evidence="4 8" id="KW-0479">Metal-binding</keyword>
<dbReference type="PANTHER" id="PTHR11079:SF202">
    <property type="entry name" value="TRNA-SPECIFIC ADENOSINE DEAMINASE"/>
    <property type="match status" value="1"/>
</dbReference>
<dbReference type="PROSITE" id="PS51747">
    <property type="entry name" value="CYT_DCMP_DEAMINASES_2"/>
    <property type="match status" value="1"/>
</dbReference>
<dbReference type="AlphaFoldDB" id="A0A162GMV8"/>
<comment type="cofactor">
    <cofactor evidence="8">
        <name>Zn(2+)</name>
        <dbReference type="ChEBI" id="CHEBI:29105"/>
    </cofactor>
    <text evidence="8">Binds 1 zinc ion per subunit.</text>
</comment>
<dbReference type="Gene3D" id="3.40.140.10">
    <property type="entry name" value="Cytidine Deaminase, domain 2"/>
    <property type="match status" value="1"/>
</dbReference>